<dbReference type="STRING" id="930990.A0A067M087"/>
<dbReference type="InParanoid" id="A0A067M087"/>
<dbReference type="CDD" id="cd18186">
    <property type="entry name" value="BTB_POZ_ZBTB_KLHL-like"/>
    <property type="match status" value="1"/>
</dbReference>
<proteinExistence type="predicted"/>
<dbReference type="OrthoDB" id="3249359at2759"/>
<dbReference type="Proteomes" id="UP000027195">
    <property type="component" value="Unassembled WGS sequence"/>
</dbReference>
<dbReference type="AlphaFoldDB" id="A0A067M087"/>
<keyword evidence="4" id="KW-1185">Reference proteome</keyword>
<dbReference type="Gene3D" id="3.30.710.10">
    <property type="entry name" value="Potassium Channel Kv1.1, Chain A"/>
    <property type="match status" value="1"/>
</dbReference>
<dbReference type="SMART" id="SM00225">
    <property type="entry name" value="BTB"/>
    <property type="match status" value="1"/>
</dbReference>
<dbReference type="InterPro" id="IPR011333">
    <property type="entry name" value="SKP1/BTB/POZ_sf"/>
</dbReference>
<dbReference type="EMBL" id="KL198082">
    <property type="protein sequence ID" value="KDQ09148.1"/>
    <property type="molecule type" value="Genomic_DNA"/>
</dbReference>
<protein>
    <recommendedName>
        <fullName evidence="2">BTB domain-containing protein</fullName>
    </recommendedName>
</protein>
<feature type="compositionally biased region" description="Polar residues" evidence="1">
    <location>
        <begin position="7"/>
        <end position="21"/>
    </location>
</feature>
<organism evidence="3 4">
    <name type="scientific">Botryobasidium botryosum (strain FD-172 SS1)</name>
    <dbReference type="NCBI Taxonomy" id="930990"/>
    <lineage>
        <taxon>Eukaryota</taxon>
        <taxon>Fungi</taxon>
        <taxon>Dikarya</taxon>
        <taxon>Basidiomycota</taxon>
        <taxon>Agaricomycotina</taxon>
        <taxon>Agaricomycetes</taxon>
        <taxon>Cantharellales</taxon>
        <taxon>Botryobasidiaceae</taxon>
        <taxon>Botryobasidium</taxon>
    </lineage>
</organism>
<accession>A0A067M087</accession>
<dbReference type="InterPro" id="IPR000210">
    <property type="entry name" value="BTB/POZ_dom"/>
</dbReference>
<evidence type="ECO:0000259" key="2">
    <source>
        <dbReference type="PROSITE" id="PS50097"/>
    </source>
</evidence>
<sequence>MGVHANESPSSNSAPGSQLNKRTLPADVDLNERKLQKTNLQDVEDLILIHHPKFWYPDGSVVVRVEDHLFRIHSSVLTSKSEFFVSFFEGGAELEGSQERKVEGCKVYELDGKKRHFSALLDALYTGISYPNMTKANSGISYFTLACLLRAAHHWNVPSCKEWAIYEISKCIGHDVDNAEHCDLSGSFATRLIALSRECDATVFLVPAFYQLLGTPKLHIRRPEPLVLEDIDKNYFHETEEWDDVETALSEQDITNAVALLQYANRQWWEFLSKPPDALCFFNCTMYGSSECSQVMGRIWRASVVEAQVSDCARDPLGGIQAVIDIEWGKKGICTACAKVCRVEWKKKMDQIWEGIGTEVLGLEPTKESTVVAVASTSAS</sequence>
<dbReference type="PROSITE" id="PS50097">
    <property type="entry name" value="BTB"/>
    <property type="match status" value="1"/>
</dbReference>
<name>A0A067M087_BOTB1</name>
<evidence type="ECO:0000256" key="1">
    <source>
        <dbReference type="SAM" id="MobiDB-lite"/>
    </source>
</evidence>
<feature type="region of interest" description="Disordered" evidence="1">
    <location>
        <begin position="1"/>
        <end position="21"/>
    </location>
</feature>
<evidence type="ECO:0000313" key="3">
    <source>
        <dbReference type="EMBL" id="KDQ09148.1"/>
    </source>
</evidence>
<dbReference type="Pfam" id="PF00651">
    <property type="entry name" value="BTB"/>
    <property type="match status" value="1"/>
</dbReference>
<dbReference type="HOGENOM" id="CLU_048296_1_0_1"/>
<reference evidence="4" key="1">
    <citation type="journal article" date="2014" name="Proc. Natl. Acad. Sci. U.S.A.">
        <title>Extensive sampling of basidiomycete genomes demonstrates inadequacy of the white-rot/brown-rot paradigm for wood decay fungi.</title>
        <authorList>
            <person name="Riley R."/>
            <person name="Salamov A.A."/>
            <person name="Brown D.W."/>
            <person name="Nagy L.G."/>
            <person name="Floudas D."/>
            <person name="Held B.W."/>
            <person name="Levasseur A."/>
            <person name="Lombard V."/>
            <person name="Morin E."/>
            <person name="Otillar R."/>
            <person name="Lindquist E.A."/>
            <person name="Sun H."/>
            <person name="LaButti K.M."/>
            <person name="Schmutz J."/>
            <person name="Jabbour D."/>
            <person name="Luo H."/>
            <person name="Baker S.E."/>
            <person name="Pisabarro A.G."/>
            <person name="Walton J.D."/>
            <person name="Blanchette R.A."/>
            <person name="Henrissat B."/>
            <person name="Martin F."/>
            <person name="Cullen D."/>
            <person name="Hibbett D.S."/>
            <person name="Grigoriev I.V."/>
        </authorList>
    </citation>
    <scope>NUCLEOTIDE SEQUENCE [LARGE SCALE GENOMIC DNA]</scope>
    <source>
        <strain evidence="4">FD-172 SS1</strain>
    </source>
</reference>
<evidence type="ECO:0000313" key="4">
    <source>
        <dbReference type="Proteomes" id="UP000027195"/>
    </source>
</evidence>
<dbReference type="SUPFAM" id="SSF54695">
    <property type="entry name" value="POZ domain"/>
    <property type="match status" value="1"/>
</dbReference>
<feature type="domain" description="BTB" evidence="2">
    <location>
        <begin position="59"/>
        <end position="127"/>
    </location>
</feature>
<gene>
    <name evidence="3" type="ORF">BOTBODRAFT_191330</name>
</gene>